<reference evidence="1 2" key="1">
    <citation type="submission" date="2016-03" db="EMBL/GenBank/DDBJ databases">
        <title>EvidentialGene: Evidence-directed Construction of Genes on Genomes.</title>
        <authorList>
            <person name="Gilbert D.G."/>
            <person name="Choi J.-H."/>
            <person name="Mockaitis K."/>
            <person name="Colbourne J."/>
            <person name="Pfrender M."/>
        </authorList>
    </citation>
    <scope>NUCLEOTIDE SEQUENCE [LARGE SCALE GENOMIC DNA]</scope>
    <source>
        <strain evidence="1 2">Xinb3</strain>
        <tissue evidence="1">Complete organism</tissue>
    </source>
</reference>
<dbReference type="AlphaFoldDB" id="A0A164NJT3"/>
<dbReference type="Proteomes" id="UP000076858">
    <property type="component" value="Unassembled WGS sequence"/>
</dbReference>
<gene>
    <name evidence="1" type="ORF">APZ42_030494</name>
</gene>
<keyword evidence="2" id="KW-1185">Reference proteome</keyword>
<sequence length="48" mass="5489">MCARNSKSSFRDGNNELCYTVDAAIIHCASPKCYDYLIWGLYAARRLK</sequence>
<evidence type="ECO:0000313" key="1">
    <source>
        <dbReference type="EMBL" id="KZS06017.1"/>
    </source>
</evidence>
<proteinExistence type="predicted"/>
<evidence type="ECO:0000313" key="2">
    <source>
        <dbReference type="Proteomes" id="UP000076858"/>
    </source>
</evidence>
<name>A0A164NJT3_9CRUS</name>
<accession>A0A164NJT3</accession>
<dbReference type="EMBL" id="LRGB01002849">
    <property type="protein sequence ID" value="KZS06017.1"/>
    <property type="molecule type" value="Genomic_DNA"/>
</dbReference>
<comment type="caution">
    <text evidence="1">The sequence shown here is derived from an EMBL/GenBank/DDBJ whole genome shotgun (WGS) entry which is preliminary data.</text>
</comment>
<protein>
    <submittedName>
        <fullName evidence="1">Uncharacterized protein</fullName>
    </submittedName>
</protein>
<organism evidence="1 2">
    <name type="scientific">Daphnia magna</name>
    <dbReference type="NCBI Taxonomy" id="35525"/>
    <lineage>
        <taxon>Eukaryota</taxon>
        <taxon>Metazoa</taxon>
        <taxon>Ecdysozoa</taxon>
        <taxon>Arthropoda</taxon>
        <taxon>Crustacea</taxon>
        <taxon>Branchiopoda</taxon>
        <taxon>Diplostraca</taxon>
        <taxon>Cladocera</taxon>
        <taxon>Anomopoda</taxon>
        <taxon>Daphniidae</taxon>
        <taxon>Daphnia</taxon>
    </lineage>
</organism>